<dbReference type="SUPFAM" id="SSF46894">
    <property type="entry name" value="C-terminal effector domain of the bipartite response regulators"/>
    <property type="match status" value="1"/>
</dbReference>
<keyword evidence="6" id="KW-1185">Reference proteome</keyword>
<dbReference type="Gene3D" id="3.30.450.40">
    <property type="match status" value="1"/>
</dbReference>
<evidence type="ECO:0000313" key="6">
    <source>
        <dbReference type="Proteomes" id="UP000838324"/>
    </source>
</evidence>
<feature type="domain" description="HTH luxR-type" evidence="4">
    <location>
        <begin position="658"/>
        <end position="722"/>
    </location>
</feature>
<dbReference type="EMBL" id="CAKMMG010000006">
    <property type="protein sequence ID" value="CAH1214639.1"/>
    <property type="molecule type" value="Genomic_DNA"/>
</dbReference>
<keyword evidence="3" id="KW-0804">Transcription</keyword>
<dbReference type="PROSITE" id="PS50043">
    <property type="entry name" value="HTH_LUXR_2"/>
    <property type="match status" value="1"/>
</dbReference>
<dbReference type="PANTHER" id="PTHR44688">
    <property type="entry name" value="DNA-BINDING TRANSCRIPTIONAL ACTIVATOR DEVR_DOSR"/>
    <property type="match status" value="1"/>
</dbReference>
<dbReference type="InterPro" id="IPR016032">
    <property type="entry name" value="Sig_transdc_resp-reg_C-effctor"/>
</dbReference>
<dbReference type="InterPro" id="IPR029016">
    <property type="entry name" value="GAF-like_dom_sf"/>
</dbReference>
<evidence type="ECO:0000256" key="1">
    <source>
        <dbReference type="ARBA" id="ARBA00023015"/>
    </source>
</evidence>
<comment type="caution">
    <text evidence="5">The sequence shown here is derived from an EMBL/GenBank/DDBJ whole genome shotgun (WGS) entry which is preliminary data.</text>
</comment>
<dbReference type="InterPro" id="IPR000792">
    <property type="entry name" value="Tscrpt_reg_LuxR_C"/>
</dbReference>
<reference evidence="5" key="1">
    <citation type="submission" date="2022-01" db="EMBL/GenBank/DDBJ databases">
        <authorList>
            <person name="Criscuolo A."/>
        </authorList>
    </citation>
    <scope>NUCLEOTIDE SEQUENCE</scope>
    <source>
        <strain evidence="5">CIP111892</strain>
    </source>
</reference>
<dbReference type="InterPro" id="IPR036388">
    <property type="entry name" value="WH-like_DNA-bd_sf"/>
</dbReference>
<evidence type="ECO:0000259" key="4">
    <source>
        <dbReference type="PROSITE" id="PS50043"/>
    </source>
</evidence>
<dbReference type="SMART" id="SM00421">
    <property type="entry name" value="HTH_LUXR"/>
    <property type="match status" value="1"/>
</dbReference>
<proteinExistence type="predicted"/>
<protein>
    <recommendedName>
        <fullName evidence="4">HTH luxR-type domain-containing protein</fullName>
    </recommendedName>
</protein>
<accession>A0ABN8GSP1</accession>
<dbReference type="PRINTS" id="PR00038">
    <property type="entry name" value="HTHLUXR"/>
</dbReference>
<name>A0ABN8GSP1_9BACL</name>
<keyword evidence="1" id="KW-0805">Transcription regulation</keyword>
<sequence>MEEIQQLQDTFGAVMSQAIVLTDQEGDMITRPTITGKFYGEMLASLQGFERPFGPPLHRLGPISHPTVLEEWIPGLKYVVSPLVSGYGQTYYLWSGLYMEQGAKEQVLELFGARMKHYPEYKQLHAELLAMPEYSQEQIAEIREKLTVLGSLLCKLFAGWVVKPQEERSSMIMTRLLGNLEEDFLNIEAVLQMLAETAAGDLYALAIETDEGQFKVKYAAGKDARLLLNAVFQQGDGFLGQAALGKEPRHWQAVSKDPRALFFTQLGLEMPEYLSCYPVRINKGKRALMFTAGTGRNSLESGSGHQERMIASLLGISERGEELLRQAQLCKEGTLWLKEAAALLPQSGSLQELGAQILNVVMGLPFYPSSVLVYFQDKGYPANTYFARGWTPESEAYYIQELEARYSPQSFLSSAIFHETAMGSLLLECPLMSGNEFRGVLSVGFRQREEAERWMPLLETVAALAVTSICLIEKDARYLKQSELFLRNLREFLQSNHSLLQNLSLDVSDMACTFARFLGLSEAESEQVKLAGLLAPFRIELVAEYGFFKPELMVLKQVDQLPACHSEMEKPVLPPVVQVLALVLHHIGGQAEPEQLEGSPQKWIDPSRFRLNSAVTAMVGDQLLSSFQSFLRIHEDSPPKKRVIAGKRLLDSAALTLPKEEWGISPREEEVLELIVHGKTNKEIASALFISEHTVKNHLSRIFTKMNVTDRSQIIALVYKRILSSERIEI</sequence>
<dbReference type="PANTHER" id="PTHR44688:SF16">
    <property type="entry name" value="DNA-BINDING TRANSCRIPTIONAL ACTIVATOR DEVR_DOSR"/>
    <property type="match status" value="1"/>
</dbReference>
<dbReference type="PROSITE" id="PS00622">
    <property type="entry name" value="HTH_LUXR_1"/>
    <property type="match status" value="1"/>
</dbReference>
<evidence type="ECO:0000256" key="3">
    <source>
        <dbReference type="ARBA" id="ARBA00023163"/>
    </source>
</evidence>
<dbReference type="Proteomes" id="UP000838324">
    <property type="component" value="Unassembled WGS sequence"/>
</dbReference>
<dbReference type="Pfam" id="PF00196">
    <property type="entry name" value="GerE"/>
    <property type="match status" value="1"/>
</dbReference>
<dbReference type="CDD" id="cd06170">
    <property type="entry name" value="LuxR_C_like"/>
    <property type="match status" value="1"/>
</dbReference>
<dbReference type="Gene3D" id="1.10.10.10">
    <property type="entry name" value="Winged helix-like DNA-binding domain superfamily/Winged helix DNA-binding domain"/>
    <property type="match status" value="1"/>
</dbReference>
<organism evidence="5 6">
    <name type="scientific">Paenibacillus auburnensis</name>
    <dbReference type="NCBI Taxonomy" id="2905649"/>
    <lineage>
        <taxon>Bacteria</taxon>
        <taxon>Bacillati</taxon>
        <taxon>Bacillota</taxon>
        <taxon>Bacilli</taxon>
        <taxon>Bacillales</taxon>
        <taxon>Paenibacillaceae</taxon>
        <taxon>Paenibacillus</taxon>
    </lineage>
</organism>
<dbReference type="SUPFAM" id="SSF55781">
    <property type="entry name" value="GAF domain-like"/>
    <property type="match status" value="1"/>
</dbReference>
<evidence type="ECO:0000256" key="2">
    <source>
        <dbReference type="ARBA" id="ARBA00023125"/>
    </source>
</evidence>
<gene>
    <name evidence="5" type="ORF">PAECIP111892_04055</name>
</gene>
<evidence type="ECO:0000313" key="5">
    <source>
        <dbReference type="EMBL" id="CAH1214639.1"/>
    </source>
</evidence>
<keyword evidence="2" id="KW-0238">DNA-binding</keyword>